<accession>A0ABT5FAT1</accession>
<dbReference type="EMBL" id="JAQOMS010000002">
    <property type="protein sequence ID" value="MDC2888644.1"/>
    <property type="molecule type" value="Genomic_DNA"/>
</dbReference>
<proteinExistence type="predicted"/>
<comment type="caution">
    <text evidence="1">The sequence shown here is derived from an EMBL/GenBank/DDBJ whole genome shotgun (WGS) entry which is preliminary data.</text>
</comment>
<gene>
    <name evidence="1" type="ORF">PN838_07570</name>
</gene>
<evidence type="ECO:0000313" key="1">
    <source>
        <dbReference type="EMBL" id="MDC2888644.1"/>
    </source>
</evidence>
<reference evidence="1 2" key="1">
    <citation type="submission" date="2023-01" db="EMBL/GenBank/DDBJ databases">
        <title>Psychrosphaera sp. nov., isolated from marine algae.</title>
        <authorList>
            <person name="Bayburt H."/>
            <person name="Choi B.J."/>
            <person name="Kim J.M."/>
            <person name="Choi D.G."/>
            <person name="Jeon C.O."/>
        </authorList>
    </citation>
    <scope>NUCLEOTIDE SEQUENCE [LARGE SCALE GENOMIC DNA]</scope>
    <source>
        <strain evidence="1 2">G1-22</strain>
    </source>
</reference>
<dbReference type="Proteomes" id="UP001528411">
    <property type="component" value="Unassembled WGS sequence"/>
</dbReference>
<organism evidence="1 2">
    <name type="scientific">Psychrosphaera algicola</name>
    <dbReference type="NCBI Taxonomy" id="3023714"/>
    <lineage>
        <taxon>Bacteria</taxon>
        <taxon>Pseudomonadati</taxon>
        <taxon>Pseudomonadota</taxon>
        <taxon>Gammaproteobacteria</taxon>
        <taxon>Alteromonadales</taxon>
        <taxon>Pseudoalteromonadaceae</taxon>
        <taxon>Psychrosphaera</taxon>
    </lineage>
</organism>
<protein>
    <submittedName>
        <fullName evidence="1">Uncharacterized protein</fullName>
    </submittedName>
</protein>
<name>A0ABT5FAT1_9GAMM</name>
<keyword evidence="2" id="KW-1185">Reference proteome</keyword>
<sequence>MFLIEKMKGAGQLGDWTDTQLNEVVNNVYRNDLYESMLALRNS</sequence>
<dbReference type="RefSeq" id="WP_272180232.1">
    <property type="nucleotide sequence ID" value="NZ_JAQOMS010000002.1"/>
</dbReference>
<evidence type="ECO:0000313" key="2">
    <source>
        <dbReference type="Proteomes" id="UP001528411"/>
    </source>
</evidence>